<dbReference type="AlphaFoldDB" id="X0TID1"/>
<dbReference type="EMBL" id="BARS01006935">
    <property type="protein sequence ID" value="GAF75875.1"/>
    <property type="molecule type" value="Genomic_DNA"/>
</dbReference>
<proteinExistence type="predicted"/>
<comment type="caution">
    <text evidence="1">The sequence shown here is derived from an EMBL/GenBank/DDBJ whole genome shotgun (WGS) entry which is preliminary data.</text>
</comment>
<gene>
    <name evidence="1" type="ORF">S01H1_13442</name>
</gene>
<accession>X0TID1</accession>
<feature type="non-terminal residue" evidence="1">
    <location>
        <position position="188"/>
    </location>
</feature>
<protein>
    <submittedName>
        <fullName evidence="1">Uncharacterized protein</fullName>
    </submittedName>
</protein>
<sequence>MDVNLLSQINFEQLDFENLGAYGDWIHGTLIPKAMDMVDRYCRHNFQDNVGTIYVDGRSRETVHVTSAGVVTQWPDGYPEFPIGLLPVPLMEVTAISIDGVAQTLANFFTYNTHVAYENCVFCEGRQNVVITARFGYGTIPHDIQYVTAQLCAHIIADMVRMRKMPDLITPVLEGGGNLNMLFRSPNV</sequence>
<name>X0TID1_9ZZZZ</name>
<organism evidence="1">
    <name type="scientific">marine sediment metagenome</name>
    <dbReference type="NCBI Taxonomy" id="412755"/>
    <lineage>
        <taxon>unclassified sequences</taxon>
        <taxon>metagenomes</taxon>
        <taxon>ecological metagenomes</taxon>
    </lineage>
</organism>
<reference evidence="1" key="1">
    <citation type="journal article" date="2014" name="Front. Microbiol.">
        <title>High frequency of phylogenetically diverse reductive dehalogenase-homologous genes in deep subseafloor sedimentary metagenomes.</title>
        <authorList>
            <person name="Kawai M."/>
            <person name="Futagami T."/>
            <person name="Toyoda A."/>
            <person name="Takaki Y."/>
            <person name="Nishi S."/>
            <person name="Hori S."/>
            <person name="Arai W."/>
            <person name="Tsubouchi T."/>
            <person name="Morono Y."/>
            <person name="Uchiyama I."/>
            <person name="Ito T."/>
            <person name="Fujiyama A."/>
            <person name="Inagaki F."/>
            <person name="Takami H."/>
        </authorList>
    </citation>
    <scope>NUCLEOTIDE SEQUENCE</scope>
    <source>
        <strain evidence="1">Expedition CK06-06</strain>
    </source>
</reference>
<evidence type="ECO:0000313" key="1">
    <source>
        <dbReference type="EMBL" id="GAF75875.1"/>
    </source>
</evidence>